<evidence type="ECO:0000313" key="2">
    <source>
        <dbReference type="Proteomes" id="UP001732700"/>
    </source>
</evidence>
<sequence>MATIATMAMLKPATKIQARPASSTTPSSPSGISLRSLQKGAAKKGALAVSPAAAAMAGAFFSSLASSDAAMAAQRIADVAAATPADDNRGLLLLIVVSPALGWVLFNILQPALNQLNKMRSEKALVAGLGIGAAAAAGLAAAPEPASAAVQELAALAAASPADDNRGLLLLIVVAPAIGWVLFNILQPALNQLNKMRSN</sequence>
<dbReference type="Proteomes" id="UP001732700">
    <property type="component" value="Chromosome 7A"/>
</dbReference>
<reference evidence="1" key="2">
    <citation type="submission" date="2025-09" db="UniProtKB">
        <authorList>
            <consortium name="EnsemblPlants"/>
        </authorList>
    </citation>
    <scope>IDENTIFICATION</scope>
</reference>
<protein>
    <submittedName>
        <fullName evidence="1">Uncharacterized protein</fullName>
    </submittedName>
</protein>
<reference evidence="1" key="1">
    <citation type="submission" date="2021-05" db="EMBL/GenBank/DDBJ databases">
        <authorList>
            <person name="Scholz U."/>
            <person name="Mascher M."/>
            <person name="Fiebig A."/>
        </authorList>
    </citation>
    <scope>NUCLEOTIDE SEQUENCE [LARGE SCALE GENOMIC DNA]</scope>
</reference>
<proteinExistence type="predicted"/>
<name>A0ACD5ZRB6_AVESA</name>
<keyword evidence="2" id="KW-1185">Reference proteome</keyword>
<organism evidence="1 2">
    <name type="scientific">Avena sativa</name>
    <name type="common">Oat</name>
    <dbReference type="NCBI Taxonomy" id="4498"/>
    <lineage>
        <taxon>Eukaryota</taxon>
        <taxon>Viridiplantae</taxon>
        <taxon>Streptophyta</taxon>
        <taxon>Embryophyta</taxon>
        <taxon>Tracheophyta</taxon>
        <taxon>Spermatophyta</taxon>
        <taxon>Magnoliopsida</taxon>
        <taxon>Liliopsida</taxon>
        <taxon>Poales</taxon>
        <taxon>Poaceae</taxon>
        <taxon>BOP clade</taxon>
        <taxon>Pooideae</taxon>
        <taxon>Poodae</taxon>
        <taxon>Poeae</taxon>
        <taxon>Poeae Chloroplast Group 1 (Aveneae type)</taxon>
        <taxon>Aveninae</taxon>
        <taxon>Avena</taxon>
    </lineage>
</organism>
<accession>A0ACD5ZRB6</accession>
<dbReference type="EnsemblPlants" id="AVESA.00010b.r2.7AG1242580.1">
    <property type="protein sequence ID" value="AVESA.00010b.r2.7AG1242580.1.CDS.1"/>
    <property type="gene ID" value="AVESA.00010b.r2.7AG1242580"/>
</dbReference>
<evidence type="ECO:0000313" key="1">
    <source>
        <dbReference type="EnsemblPlants" id="AVESA.00010b.r2.7AG1242580.1.CDS.1"/>
    </source>
</evidence>